<gene>
    <name evidence="1" type="ORF">CPLU01_08431</name>
</gene>
<dbReference type="AlphaFoldDB" id="A0A8H6KBV2"/>
<comment type="caution">
    <text evidence="1">The sequence shown here is derived from an EMBL/GenBank/DDBJ whole genome shotgun (WGS) entry which is preliminary data.</text>
</comment>
<keyword evidence="2" id="KW-1185">Reference proteome</keyword>
<name>A0A8H6KBV2_9PEZI</name>
<protein>
    <submittedName>
        <fullName evidence="1">Uncharacterized protein</fullName>
    </submittedName>
</protein>
<reference evidence="1" key="1">
    <citation type="journal article" date="2020" name="Phytopathology">
        <title>Genome Sequence Resources of Colletotrichum truncatum, C. plurivorum, C. musicola, and C. sojae: Four Species Pathogenic to Soybean (Glycine max).</title>
        <authorList>
            <person name="Rogerio F."/>
            <person name="Boufleur T.R."/>
            <person name="Ciampi-Guillardi M."/>
            <person name="Sukno S.A."/>
            <person name="Thon M.R."/>
            <person name="Massola Junior N.S."/>
            <person name="Baroncelli R."/>
        </authorList>
    </citation>
    <scope>NUCLEOTIDE SEQUENCE</scope>
    <source>
        <strain evidence="1">LFN00145</strain>
    </source>
</reference>
<sequence>MYGEDKELKLYPYTLAEPHGTSQYACNHLPPDLSRGWIRGFDPSKHSPQSRRATIEINELLSGGDDSKGQTLACSATKFVVGKNEDGSSKFRCVGLILMEYLYGASITMIYATPEETENGKNGLKVNLALRKAVIRMVIRGIVLHSHVGVKTVFVLPENIFVTAYKDPLGNLRQAYCGEEFDEKGEFIKWLADEFGPLVEGQNDKGEYYSTYDTLNAIIEKLNKEEAEKAEALEKAQPDTTEV</sequence>
<dbReference type="Proteomes" id="UP000654918">
    <property type="component" value="Unassembled WGS sequence"/>
</dbReference>
<evidence type="ECO:0000313" key="2">
    <source>
        <dbReference type="Proteomes" id="UP000654918"/>
    </source>
</evidence>
<dbReference type="EMBL" id="WIGO01000120">
    <property type="protein sequence ID" value="KAF6828562.1"/>
    <property type="molecule type" value="Genomic_DNA"/>
</dbReference>
<evidence type="ECO:0000313" key="1">
    <source>
        <dbReference type="EMBL" id="KAF6828562.1"/>
    </source>
</evidence>
<organism evidence="1 2">
    <name type="scientific">Colletotrichum plurivorum</name>
    <dbReference type="NCBI Taxonomy" id="2175906"/>
    <lineage>
        <taxon>Eukaryota</taxon>
        <taxon>Fungi</taxon>
        <taxon>Dikarya</taxon>
        <taxon>Ascomycota</taxon>
        <taxon>Pezizomycotina</taxon>
        <taxon>Sordariomycetes</taxon>
        <taxon>Hypocreomycetidae</taxon>
        <taxon>Glomerellales</taxon>
        <taxon>Glomerellaceae</taxon>
        <taxon>Colletotrichum</taxon>
        <taxon>Colletotrichum orchidearum species complex</taxon>
    </lineage>
</organism>
<accession>A0A8H6KBV2</accession>
<proteinExistence type="predicted"/>